<feature type="compositionally biased region" description="Pro residues" evidence="1">
    <location>
        <begin position="142"/>
        <end position="152"/>
    </location>
</feature>
<proteinExistence type="predicted"/>
<keyword evidence="3" id="KW-1185">Reference proteome</keyword>
<sequence>MNHAWRTVFLRVCFAESEIDGVSVGLMVWSGYPWLGRGTITTPASHQGEPGSIPDRVTVVFSQVGIVPAMPLVGRFSRGFPVSPAHSFRRRSIFTLITLIGSQELAVKSRPNLFTHSFSLYVYTGVYQLLATLGTKRSYRQPPKPLPPPPPANQTTPAGSAPFQTTRFFHHGVPGSITDGVTPGFSHLGIVPDDMFSFPRISLSARLMHSGAAPYLLRFTLISSQDRDVVSRPNLFTHLPTKKKLGGLENADE</sequence>
<reference evidence="2 3" key="1">
    <citation type="submission" date="2023-02" db="EMBL/GenBank/DDBJ databases">
        <title>LHISI_Scaffold_Assembly.</title>
        <authorList>
            <person name="Stuart O.P."/>
            <person name="Cleave R."/>
            <person name="Magrath M.J.L."/>
            <person name="Mikheyev A.S."/>
        </authorList>
    </citation>
    <scope>NUCLEOTIDE SEQUENCE [LARGE SCALE GENOMIC DNA]</scope>
    <source>
        <strain evidence="2">Daus_M_001</strain>
        <tissue evidence="2">Leg muscle</tissue>
    </source>
</reference>
<feature type="compositionally biased region" description="Polar residues" evidence="1">
    <location>
        <begin position="153"/>
        <end position="164"/>
    </location>
</feature>
<protein>
    <submittedName>
        <fullName evidence="2">Uncharacterized protein</fullName>
    </submittedName>
</protein>
<evidence type="ECO:0000313" key="3">
    <source>
        <dbReference type="Proteomes" id="UP001159363"/>
    </source>
</evidence>
<evidence type="ECO:0000313" key="2">
    <source>
        <dbReference type="EMBL" id="KAJ8876893.1"/>
    </source>
</evidence>
<evidence type="ECO:0000256" key="1">
    <source>
        <dbReference type="SAM" id="MobiDB-lite"/>
    </source>
</evidence>
<dbReference type="EMBL" id="JARBHB010000008">
    <property type="protein sequence ID" value="KAJ8876893.1"/>
    <property type="molecule type" value="Genomic_DNA"/>
</dbReference>
<feature type="region of interest" description="Disordered" evidence="1">
    <location>
        <begin position="138"/>
        <end position="164"/>
    </location>
</feature>
<name>A0ABQ9GY33_9NEOP</name>
<comment type="caution">
    <text evidence="2">The sequence shown here is derived from an EMBL/GenBank/DDBJ whole genome shotgun (WGS) entry which is preliminary data.</text>
</comment>
<organism evidence="2 3">
    <name type="scientific">Dryococelus australis</name>
    <dbReference type="NCBI Taxonomy" id="614101"/>
    <lineage>
        <taxon>Eukaryota</taxon>
        <taxon>Metazoa</taxon>
        <taxon>Ecdysozoa</taxon>
        <taxon>Arthropoda</taxon>
        <taxon>Hexapoda</taxon>
        <taxon>Insecta</taxon>
        <taxon>Pterygota</taxon>
        <taxon>Neoptera</taxon>
        <taxon>Polyneoptera</taxon>
        <taxon>Phasmatodea</taxon>
        <taxon>Verophasmatodea</taxon>
        <taxon>Anareolatae</taxon>
        <taxon>Phasmatidae</taxon>
        <taxon>Eurycanthinae</taxon>
        <taxon>Dryococelus</taxon>
    </lineage>
</organism>
<dbReference type="Proteomes" id="UP001159363">
    <property type="component" value="Chromosome 7"/>
</dbReference>
<gene>
    <name evidence="2" type="ORF">PR048_021342</name>
</gene>
<accession>A0ABQ9GY33</accession>